<keyword evidence="3" id="KW-1185">Reference proteome</keyword>
<dbReference type="Proteomes" id="UP000185911">
    <property type="component" value="Unassembled WGS sequence"/>
</dbReference>
<evidence type="ECO:0000313" key="3">
    <source>
        <dbReference type="Proteomes" id="UP000185911"/>
    </source>
</evidence>
<keyword evidence="1" id="KW-1133">Transmembrane helix</keyword>
<keyword evidence="1" id="KW-0472">Membrane</keyword>
<keyword evidence="1" id="KW-0812">Transmembrane</keyword>
<evidence type="ECO:0000256" key="1">
    <source>
        <dbReference type="SAM" id="Phobius"/>
    </source>
</evidence>
<comment type="caution">
    <text evidence="2">The sequence shown here is derived from an EMBL/GenBank/DDBJ whole genome shotgun (WGS) entry which is preliminary data.</text>
</comment>
<organism evidence="2 3">
    <name type="scientific">Rhodoferax antarcticus ANT.BR</name>
    <dbReference type="NCBI Taxonomy" id="1111071"/>
    <lineage>
        <taxon>Bacteria</taxon>
        <taxon>Pseudomonadati</taxon>
        <taxon>Pseudomonadota</taxon>
        <taxon>Betaproteobacteria</taxon>
        <taxon>Burkholderiales</taxon>
        <taxon>Comamonadaceae</taxon>
        <taxon>Rhodoferax</taxon>
    </lineage>
</organism>
<dbReference type="AlphaFoldDB" id="A0A1Q8YJP7"/>
<feature type="transmembrane region" description="Helical" evidence="1">
    <location>
        <begin position="29"/>
        <end position="51"/>
    </location>
</feature>
<proteinExistence type="predicted"/>
<sequence>MSPVMAGGLIGAVLGPNLAAQTRGLTQAPFVGAYLALAGVALLSMGVLSLITFTPAPAKVAGDGGRPLKEIMRQPTPGSRLEWSRVAFFRW</sequence>
<protein>
    <submittedName>
        <fullName evidence="2">Major facilitator superfamily MFS_1 domain protein</fullName>
    </submittedName>
</protein>
<reference evidence="2 3" key="1">
    <citation type="submission" date="2017-01" db="EMBL/GenBank/DDBJ databases">
        <title>Genome sequence of Rhodoferax antarcticus ANT.BR, a psychrophilic purple nonsulfur bacterium from an Antarctic microbial mat.</title>
        <authorList>
            <person name="Baker J."/>
            <person name="Riester C."/>
            <person name="Skinner B."/>
            <person name="Newell A."/>
            <person name="Swingley W."/>
            <person name="Madigan M."/>
            <person name="Jung D."/>
            <person name="Asao M."/>
            <person name="Chen M."/>
            <person name="Loughlin P."/>
            <person name="Pan H."/>
            <person name="Lin S."/>
            <person name="Li N."/>
            <person name="Shaw J."/>
            <person name="Prado M."/>
            <person name="Sherman C."/>
            <person name="Li X."/>
            <person name="Tang J."/>
            <person name="Blankenship R."/>
            <person name="Zhao T."/>
            <person name="Touchman J."/>
            <person name="Sattley M."/>
        </authorList>
    </citation>
    <scope>NUCLEOTIDE SEQUENCE [LARGE SCALE GENOMIC DNA]</scope>
    <source>
        <strain evidence="2 3">ANT.BR</strain>
    </source>
</reference>
<name>A0A1Q8YJP7_9BURK</name>
<accession>A0A1Q8YJP7</accession>
<evidence type="ECO:0000313" key="2">
    <source>
        <dbReference type="EMBL" id="OLP08242.1"/>
    </source>
</evidence>
<gene>
    <name evidence="2" type="ORF">BLL52_0530</name>
</gene>
<dbReference type="EMBL" id="MSYM01000005">
    <property type="protein sequence ID" value="OLP08242.1"/>
    <property type="molecule type" value="Genomic_DNA"/>
</dbReference>